<keyword evidence="2" id="KW-1185">Reference proteome</keyword>
<feature type="compositionally biased region" description="Polar residues" evidence="1">
    <location>
        <begin position="1"/>
        <end position="15"/>
    </location>
</feature>
<sequence>MPSEWTTCCSKQRNQQKAHEEACQTSSLTSGTPQPKVKTKKTAEPAKHKPPAGQSDSHCSRHESHYRDDRHQKATQQPHTTSRDSCQHEHPNDAPLHRTQSEQTRTVHSTGFYEEAYKHAFRQSPPKLTDYISPLQGDAKIQERLEALKNQLKPVFKVPLTPPPPMDVEPATSSSMSLPPRAMSLLPTAPTSATATTVTHTTSLPPTALTSVQTTTAAQPPFVTMTQPVLRVAPPGGTAQRFEPCLSTIDQVNRNGFGKTTESKSKPGKSEKKRMADHGLLCSIA</sequence>
<feature type="compositionally biased region" description="Polar residues" evidence="1">
    <location>
        <begin position="23"/>
        <end position="33"/>
    </location>
</feature>
<evidence type="ECO:0000256" key="1">
    <source>
        <dbReference type="SAM" id="MobiDB-lite"/>
    </source>
</evidence>
<evidence type="ECO:0000313" key="3">
    <source>
        <dbReference type="WBParaSite" id="nRc.2.0.1.t34560-RA"/>
    </source>
</evidence>
<proteinExistence type="predicted"/>
<reference evidence="3" key="1">
    <citation type="submission" date="2022-11" db="UniProtKB">
        <authorList>
            <consortium name="WormBaseParasite"/>
        </authorList>
    </citation>
    <scope>IDENTIFICATION</scope>
</reference>
<feature type="region of interest" description="Disordered" evidence="1">
    <location>
        <begin position="1"/>
        <end position="109"/>
    </location>
</feature>
<name>A0A915K8Q0_ROMCU</name>
<feature type="compositionally biased region" description="Basic and acidic residues" evidence="1">
    <location>
        <begin position="261"/>
        <end position="277"/>
    </location>
</feature>
<protein>
    <submittedName>
        <fullName evidence="3">Uncharacterized protein</fullName>
    </submittedName>
</protein>
<feature type="compositionally biased region" description="Basic and acidic residues" evidence="1">
    <location>
        <begin position="58"/>
        <end position="72"/>
    </location>
</feature>
<feature type="compositionally biased region" description="Basic and acidic residues" evidence="1">
    <location>
        <begin position="81"/>
        <end position="100"/>
    </location>
</feature>
<dbReference type="Proteomes" id="UP000887565">
    <property type="component" value="Unplaced"/>
</dbReference>
<feature type="region of interest" description="Disordered" evidence="1">
    <location>
        <begin position="156"/>
        <end position="177"/>
    </location>
</feature>
<evidence type="ECO:0000313" key="2">
    <source>
        <dbReference type="Proteomes" id="UP000887565"/>
    </source>
</evidence>
<feature type="region of interest" description="Disordered" evidence="1">
    <location>
        <begin position="253"/>
        <end position="285"/>
    </location>
</feature>
<organism evidence="2 3">
    <name type="scientific">Romanomermis culicivorax</name>
    <name type="common">Nematode worm</name>
    <dbReference type="NCBI Taxonomy" id="13658"/>
    <lineage>
        <taxon>Eukaryota</taxon>
        <taxon>Metazoa</taxon>
        <taxon>Ecdysozoa</taxon>
        <taxon>Nematoda</taxon>
        <taxon>Enoplea</taxon>
        <taxon>Dorylaimia</taxon>
        <taxon>Mermithida</taxon>
        <taxon>Mermithoidea</taxon>
        <taxon>Mermithidae</taxon>
        <taxon>Romanomermis</taxon>
    </lineage>
</organism>
<dbReference type="WBParaSite" id="nRc.2.0.1.t34560-RA">
    <property type="protein sequence ID" value="nRc.2.0.1.t34560-RA"/>
    <property type="gene ID" value="nRc.2.0.1.g34560"/>
</dbReference>
<accession>A0A915K8Q0</accession>
<dbReference type="AlphaFoldDB" id="A0A915K8Q0"/>